<dbReference type="InterPro" id="IPR050351">
    <property type="entry name" value="BphY/WalK/GraS-like"/>
</dbReference>
<accession>A0ABS5NRG8</accession>
<dbReference type="InterPro" id="IPR005467">
    <property type="entry name" value="His_kinase_dom"/>
</dbReference>
<evidence type="ECO:0000256" key="9">
    <source>
        <dbReference type="ARBA" id="ARBA00023012"/>
    </source>
</evidence>
<protein>
    <recommendedName>
        <fullName evidence="3">histidine kinase</fullName>
        <ecNumber evidence="3">2.7.13.3</ecNumber>
    </recommendedName>
</protein>
<dbReference type="SUPFAM" id="SSF55874">
    <property type="entry name" value="ATPase domain of HSP90 chaperone/DNA topoisomerase II/histidine kinase"/>
    <property type="match status" value="1"/>
</dbReference>
<keyword evidence="7" id="KW-0418">Kinase</keyword>
<evidence type="ECO:0000256" key="3">
    <source>
        <dbReference type="ARBA" id="ARBA00012438"/>
    </source>
</evidence>
<name>A0ABS5NRG8_9BACI</name>
<evidence type="ECO:0000256" key="8">
    <source>
        <dbReference type="ARBA" id="ARBA00022840"/>
    </source>
</evidence>
<keyword evidence="4" id="KW-0597">Phosphoprotein</keyword>
<keyword evidence="8" id="KW-0067">ATP-binding</keyword>
<evidence type="ECO:0000256" key="5">
    <source>
        <dbReference type="ARBA" id="ARBA00022679"/>
    </source>
</evidence>
<dbReference type="PANTHER" id="PTHR45453">
    <property type="entry name" value="PHOSPHATE REGULON SENSOR PROTEIN PHOR"/>
    <property type="match status" value="1"/>
</dbReference>
<evidence type="ECO:0000256" key="2">
    <source>
        <dbReference type="ARBA" id="ARBA00004370"/>
    </source>
</evidence>
<dbReference type="InterPro" id="IPR003594">
    <property type="entry name" value="HATPase_dom"/>
</dbReference>
<reference evidence="11 12" key="1">
    <citation type="submission" date="2021-05" db="EMBL/GenBank/DDBJ databases">
        <title>Novel Bacillus species.</title>
        <authorList>
            <person name="Liu G."/>
        </authorList>
    </citation>
    <scope>NUCLEOTIDE SEQUENCE [LARGE SCALE GENOMIC DNA]</scope>
    <source>
        <strain evidence="11 12">FJAT-49705</strain>
    </source>
</reference>
<comment type="catalytic activity">
    <reaction evidence="1">
        <text>ATP + protein L-histidine = ADP + protein N-phospho-L-histidine.</text>
        <dbReference type="EC" id="2.7.13.3"/>
    </reaction>
</comment>
<dbReference type="PANTHER" id="PTHR45453:SF1">
    <property type="entry name" value="PHOSPHATE REGULON SENSOR PROTEIN PHOR"/>
    <property type="match status" value="1"/>
</dbReference>
<dbReference type="InterPro" id="IPR004358">
    <property type="entry name" value="Sig_transdc_His_kin-like_C"/>
</dbReference>
<dbReference type="Proteomes" id="UP000681027">
    <property type="component" value="Unassembled WGS sequence"/>
</dbReference>
<evidence type="ECO:0000259" key="10">
    <source>
        <dbReference type="PROSITE" id="PS50109"/>
    </source>
</evidence>
<evidence type="ECO:0000256" key="4">
    <source>
        <dbReference type="ARBA" id="ARBA00022553"/>
    </source>
</evidence>
<evidence type="ECO:0000313" key="11">
    <source>
        <dbReference type="EMBL" id="MBS4190412.1"/>
    </source>
</evidence>
<evidence type="ECO:0000313" key="12">
    <source>
        <dbReference type="Proteomes" id="UP000681027"/>
    </source>
</evidence>
<sequence>MGIPQGEIENTFERFYRVDKARSRETGGSGLGLHIAKSIMKLHKGEIKIISKEGVDTEVRLFFPI</sequence>
<comment type="caution">
    <text evidence="11">The sequence shown here is derived from an EMBL/GenBank/DDBJ whole genome shotgun (WGS) entry which is preliminary data.</text>
</comment>
<evidence type="ECO:0000256" key="1">
    <source>
        <dbReference type="ARBA" id="ARBA00000085"/>
    </source>
</evidence>
<dbReference type="Gene3D" id="3.30.565.10">
    <property type="entry name" value="Histidine kinase-like ATPase, C-terminal domain"/>
    <property type="match status" value="1"/>
</dbReference>
<keyword evidence="6" id="KW-0547">Nucleotide-binding</keyword>
<evidence type="ECO:0000256" key="7">
    <source>
        <dbReference type="ARBA" id="ARBA00022777"/>
    </source>
</evidence>
<proteinExistence type="predicted"/>
<keyword evidence="9" id="KW-0902">Two-component regulatory system</keyword>
<dbReference type="InterPro" id="IPR036890">
    <property type="entry name" value="HATPase_C_sf"/>
</dbReference>
<dbReference type="EC" id="2.7.13.3" evidence="3"/>
<feature type="domain" description="Histidine kinase" evidence="10">
    <location>
        <begin position="1"/>
        <end position="65"/>
    </location>
</feature>
<keyword evidence="12" id="KW-1185">Reference proteome</keyword>
<comment type="subcellular location">
    <subcellularLocation>
        <location evidence="2">Membrane</location>
    </subcellularLocation>
</comment>
<evidence type="ECO:0000256" key="6">
    <source>
        <dbReference type="ARBA" id="ARBA00022741"/>
    </source>
</evidence>
<gene>
    <name evidence="11" type="ORF">KHA94_09435</name>
</gene>
<dbReference type="PRINTS" id="PR00344">
    <property type="entry name" value="BCTRLSENSOR"/>
</dbReference>
<dbReference type="Pfam" id="PF02518">
    <property type="entry name" value="HATPase_c"/>
    <property type="match status" value="1"/>
</dbReference>
<organism evidence="11 12">
    <name type="scientific">Cytobacillus citreus</name>
    <dbReference type="NCBI Taxonomy" id="2833586"/>
    <lineage>
        <taxon>Bacteria</taxon>
        <taxon>Bacillati</taxon>
        <taxon>Bacillota</taxon>
        <taxon>Bacilli</taxon>
        <taxon>Bacillales</taxon>
        <taxon>Bacillaceae</taxon>
        <taxon>Cytobacillus</taxon>
    </lineage>
</organism>
<dbReference type="EMBL" id="JAGYPM010000002">
    <property type="protein sequence ID" value="MBS4190412.1"/>
    <property type="molecule type" value="Genomic_DNA"/>
</dbReference>
<dbReference type="PROSITE" id="PS50109">
    <property type="entry name" value="HIS_KIN"/>
    <property type="match status" value="1"/>
</dbReference>
<keyword evidence="5" id="KW-0808">Transferase</keyword>